<feature type="compositionally biased region" description="Basic and acidic residues" evidence="1">
    <location>
        <begin position="218"/>
        <end position="229"/>
    </location>
</feature>
<organism evidence="2 3">
    <name type="scientific">Anncaliia algerae PRA339</name>
    <dbReference type="NCBI Taxonomy" id="1288291"/>
    <lineage>
        <taxon>Eukaryota</taxon>
        <taxon>Fungi</taxon>
        <taxon>Fungi incertae sedis</taxon>
        <taxon>Microsporidia</taxon>
        <taxon>Tubulinosematoidea</taxon>
        <taxon>Tubulinosematidae</taxon>
        <taxon>Anncaliia</taxon>
    </lineage>
</organism>
<feature type="region of interest" description="Disordered" evidence="1">
    <location>
        <begin position="113"/>
        <end position="229"/>
    </location>
</feature>
<dbReference type="VEuPathDB" id="MicrosporidiaDB:H312_02110"/>
<keyword evidence="3" id="KW-1185">Reference proteome</keyword>
<sequence>MNFTTGLNYIFVYLAIASSTDIKNRDNENSSFITVENQGRSGSNQYIIYGNRLDVKMNGKMKASANSTPGDLNPLRGIKIFTEIIDSTKPIPCNKCPEKQGVAPQSKDLPKENISCKVKKDSIPKRKEAESNEDKEDSCSSSNSSSEEKETKKNGYQEGEEESAHSSESSFEEEAFRDVPMPTHSSSKGSSTKSSIRKEYSRENDEEISSSKKRSTKKPVEKVSDSKKE</sequence>
<feature type="non-terminal residue" evidence="2">
    <location>
        <position position="229"/>
    </location>
</feature>
<feature type="compositionally biased region" description="Basic and acidic residues" evidence="1">
    <location>
        <begin position="146"/>
        <end position="155"/>
    </location>
</feature>
<protein>
    <submittedName>
        <fullName evidence="2">Uncharacterized protein</fullName>
    </submittedName>
</protein>
<dbReference type="OrthoDB" id="10369845at2759"/>
<reference evidence="3" key="1">
    <citation type="submission" date="2013-02" db="EMBL/GenBank/DDBJ databases">
        <authorList>
            <consortium name="The Broad Institute Genome Sequencing Platform"/>
            <person name="Cuomo C."/>
            <person name="Becnel J."/>
            <person name="Sanscrainte N."/>
            <person name="Walker B."/>
            <person name="Young S.K."/>
            <person name="Zeng Q."/>
            <person name="Gargeya S."/>
            <person name="Fitzgerald M."/>
            <person name="Haas B."/>
            <person name="Abouelleil A."/>
            <person name="Alvarado L."/>
            <person name="Arachchi H.M."/>
            <person name="Berlin A.M."/>
            <person name="Chapman S.B."/>
            <person name="Dewar J."/>
            <person name="Goldberg J."/>
            <person name="Griggs A."/>
            <person name="Gujja S."/>
            <person name="Hansen M."/>
            <person name="Howarth C."/>
            <person name="Imamovic A."/>
            <person name="Larimer J."/>
            <person name="McCowan C."/>
            <person name="Murphy C."/>
            <person name="Neiman D."/>
            <person name="Pearson M."/>
            <person name="Priest M."/>
            <person name="Roberts A."/>
            <person name="Saif S."/>
            <person name="Shea T."/>
            <person name="Sisk P."/>
            <person name="Sykes S."/>
            <person name="Wortman J."/>
            <person name="Nusbaum C."/>
            <person name="Birren B."/>
        </authorList>
    </citation>
    <scope>NUCLEOTIDE SEQUENCE [LARGE SCALE GENOMIC DNA]</scope>
    <source>
        <strain evidence="3">PRA339</strain>
    </source>
</reference>
<name>A0A059EZL0_9MICR</name>
<proteinExistence type="predicted"/>
<dbReference type="AlphaFoldDB" id="A0A059EZL0"/>
<feature type="compositionally biased region" description="Basic and acidic residues" evidence="1">
    <location>
        <begin position="118"/>
        <end position="132"/>
    </location>
</feature>
<accession>A0A059EZL0</accession>
<gene>
    <name evidence="2" type="ORF">H312_02110</name>
</gene>
<evidence type="ECO:0000256" key="1">
    <source>
        <dbReference type="SAM" id="MobiDB-lite"/>
    </source>
</evidence>
<feature type="compositionally biased region" description="Low complexity" evidence="1">
    <location>
        <begin position="185"/>
        <end position="194"/>
    </location>
</feature>
<evidence type="ECO:0000313" key="3">
    <source>
        <dbReference type="Proteomes" id="UP000030655"/>
    </source>
</evidence>
<evidence type="ECO:0000313" key="2">
    <source>
        <dbReference type="EMBL" id="KCZ80473.1"/>
    </source>
</evidence>
<dbReference type="EMBL" id="KK365179">
    <property type="protein sequence ID" value="KCZ80473.1"/>
    <property type="molecule type" value="Genomic_DNA"/>
</dbReference>
<dbReference type="HOGENOM" id="CLU_1212266_0_0_1"/>
<reference evidence="2 3" key="2">
    <citation type="submission" date="2014-03" db="EMBL/GenBank/DDBJ databases">
        <title>The Genome Sequence of Anncaliia algerae insect isolate PRA339.</title>
        <authorList>
            <consortium name="The Broad Institute Genome Sequencing Platform"/>
            <consortium name="The Broad Institute Genome Sequencing Center for Infectious Disease"/>
            <person name="Cuomo C."/>
            <person name="Becnel J."/>
            <person name="Sanscrainte N."/>
            <person name="Walker B."/>
            <person name="Young S.K."/>
            <person name="Zeng Q."/>
            <person name="Gargeya S."/>
            <person name="Fitzgerald M."/>
            <person name="Haas B."/>
            <person name="Abouelleil A."/>
            <person name="Alvarado L."/>
            <person name="Arachchi H.M."/>
            <person name="Berlin A.M."/>
            <person name="Chapman S.B."/>
            <person name="Dewar J."/>
            <person name="Goldberg J."/>
            <person name="Griggs A."/>
            <person name="Gujja S."/>
            <person name="Hansen M."/>
            <person name="Howarth C."/>
            <person name="Imamovic A."/>
            <person name="Larimer J."/>
            <person name="McCowan C."/>
            <person name="Murphy C."/>
            <person name="Neiman D."/>
            <person name="Pearson M."/>
            <person name="Priest M."/>
            <person name="Roberts A."/>
            <person name="Saif S."/>
            <person name="Shea T."/>
            <person name="Sisk P."/>
            <person name="Sykes S."/>
            <person name="Wortman J."/>
            <person name="Nusbaum C."/>
            <person name="Birren B."/>
        </authorList>
    </citation>
    <scope>NUCLEOTIDE SEQUENCE [LARGE SCALE GENOMIC DNA]</scope>
    <source>
        <strain evidence="2 3">PRA339</strain>
    </source>
</reference>
<dbReference type="Proteomes" id="UP000030655">
    <property type="component" value="Unassembled WGS sequence"/>
</dbReference>